<dbReference type="Gene3D" id="3.40.50.1820">
    <property type="entry name" value="alpha/beta hydrolase"/>
    <property type="match status" value="1"/>
</dbReference>
<keyword evidence="2" id="KW-1185">Reference proteome</keyword>
<proteinExistence type="predicted"/>
<dbReference type="OrthoDB" id="7165362at2"/>
<keyword evidence="1" id="KW-0378">Hydrolase</keyword>
<dbReference type="Proteomes" id="UP000251075">
    <property type="component" value="Unassembled WGS sequence"/>
</dbReference>
<name>A0A364NWB5_9PROT</name>
<reference evidence="1 2" key="1">
    <citation type="submission" date="2017-11" db="EMBL/GenBank/DDBJ databases">
        <title>Draft genome sequence of magnetotactic bacterium Magnetospirillum kuznetsovii LBB-42.</title>
        <authorList>
            <person name="Grouzdev D.S."/>
            <person name="Rysina M.S."/>
            <person name="Baslerov R.V."/>
            <person name="Koziaeva V."/>
        </authorList>
    </citation>
    <scope>NUCLEOTIDE SEQUENCE [LARGE SCALE GENOMIC DNA]</scope>
    <source>
        <strain evidence="1 2">LBB-42</strain>
    </source>
</reference>
<evidence type="ECO:0000313" key="1">
    <source>
        <dbReference type="EMBL" id="RAU21368.1"/>
    </source>
</evidence>
<evidence type="ECO:0000313" key="2">
    <source>
        <dbReference type="Proteomes" id="UP000251075"/>
    </source>
</evidence>
<dbReference type="SUPFAM" id="SSF53474">
    <property type="entry name" value="alpha/beta-Hydrolases"/>
    <property type="match status" value="1"/>
</dbReference>
<gene>
    <name evidence="1" type="ORF">CU669_13100</name>
</gene>
<sequence>MTTLLCVHGWGFGGGFWESLLARLPDFESERIDMGFYGEPYIPAVRRPLVVAHSMGLAWALAHIPRPWAGVLAVNAFPRFTRSQHFIEGVAPRMIERMQARFAHEPQAVTADFLSRCGVQAPDVSAIDPVPLDEALAWLGKCDERTSYLMLSCPRMALAGLADPIVPKEMSVASFPAEELILAEGGGHLLPLSHPDWVASQLRQLAARA</sequence>
<dbReference type="EMBL" id="PGTO01000010">
    <property type="protein sequence ID" value="RAU21368.1"/>
    <property type="molecule type" value="Genomic_DNA"/>
</dbReference>
<protein>
    <submittedName>
        <fullName evidence="1">Alpha/beta hydrolase</fullName>
    </submittedName>
</protein>
<dbReference type="RefSeq" id="WP_112145414.1">
    <property type="nucleotide sequence ID" value="NZ_PGTO01000010.1"/>
</dbReference>
<dbReference type="AlphaFoldDB" id="A0A364NWB5"/>
<organism evidence="1 2">
    <name type="scientific">Paramagnetospirillum kuznetsovii</name>
    <dbReference type="NCBI Taxonomy" id="2053833"/>
    <lineage>
        <taxon>Bacteria</taxon>
        <taxon>Pseudomonadati</taxon>
        <taxon>Pseudomonadota</taxon>
        <taxon>Alphaproteobacteria</taxon>
        <taxon>Rhodospirillales</taxon>
        <taxon>Magnetospirillaceae</taxon>
        <taxon>Paramagnetospirillum</taxon>
    </lineage>
</organism>
<comment type="caution">
    <text evidence="1">The sequence shown here is derived from an EMBL/GenBank/DDBJ whole genome shotgun (WGS) entry which is preliminary data.</text>
</comment>
<dbReference type="GO" id="GO:0016787">
    <property type="term" value="F:hydrolase activity"/>
    <property type="evidence" value="ECO:0007669"/>
    <property type="project" value="UniProtKB-KW"/>
</dbReference>
<dbReference type="InterPro" id="IPR029058">
    <property type="entry name" value="AB_hydrolase_fold"/>
</dbReference>
<accession>A0A364NWB5</accession>